<protein>
    <submittedName>
        <fullName evidence="1">Uncharacterized protein</fullName>
    </submittedName>
</protein>
<evidence type="ECO:0000313" key="2">
    <source>
        <dbReference type="Proteomes" id="UP000291236"/>
    </source>
</evidence>
<dbReference type="OrthoDB" id="5291530at2"/>
<proteinExistence type="predicted"/>
<name>A0A4P2VZ60_FLUSA</name>
<organism evidence="1 2">
    <name type="scientific">Fluviispira sanaruensis</name>
    <dbReference type="NCBI Taxonomy" id="2493639"/>
    <lineage>
        <taxon>Bacteria</taxon>
        <taxon>Pseudomonadati</taxon>
        <taxon>Bdellovibrionota</taxon>
        <taxon>Oligoflexia</taxon>
        <taxon>Silvanigrellales</taxon>
        <taxon>Silvanigrellaceae</taxon>
        <taxon>Fluviispira</taxon>
    </lineage>
</organism>
<dbReference type="RefSeq" id="WP_130611505.1">
    <property type="nucleotide sequence ID" value="NZ_AP019368.1"/>
</dbReference>
<evidence type="ECO:0000313" key="1">
    <source>
        <dbReference type="EMBL" id="BBH54202.1"/>
    </source>
</evidence>
<sequence>MAALIGSRLYFDGKSYKLLSNNQYWPEAYRQRTKVSKENDPVIRVAALTYEKGVPNIYHSHLFRGSPYSR</sequence>
<dbReference type="EMBL" id="AP019368">
    <property type="protein sequence ID" value="BBH54202.1"/>
    <property type="molecule type" value="Genomic_DNA"/>
</dbReference>
<reference evidence="1 2" key="1">
    <citation type="submission" date="2018-12" db="EMBL/GenBank/DDBJ databases">
        <title>Rubrispira sanarue gen. nov., sp., nov., a member of the order Silvanigrellales, isolated from a brackish lake in Hamamatsu Japan.</title>
        <authorList>
            <person name="Maejima Y."/>
            <person name="Iino T."/>
            <person name="Muraguchi Y."/>
            <person name="Fukuda K."/>
            <person name="Nojiri H."/>
            <person name="Ohkuma M."/>
            <person name="Moriuchi R."/>
            <person name="Dohra H."/>
            <person name="Kimbara K."/>
            <person name="Shintani M."/>
        </authorList>
    </citation>
    <scope>NUCLEOTIDE SEQUENCE [LARGE SCALE GENOMIC DNA]</scope>
    <source>
        <strain evidence="1 2">RF1110005</strain>
    </source>
</reference>
<keyword evidence="2" id="KW-1185">Reference proteome</keyword>
<dbReference type="Proteomes" id="UP000291236">
    <property type="component" value="Chromosome"/>
</dbReference>
<accession>A0A4P2VZ60</accession>
<dbReference type="KEGG" id="sbf:JCM31447_26620"/>
<dbReference type="AlphaFoldDB" id="A0A4P2VZ60"/>
<gene>
    <name evidence="1" type="ORF">JCM31447_26620</name>
</gene>